<sequence length="135" mass="15796">MAQVLVPVYIGTVSDADDGQYYKYFEESEVPGLNRFNIGDKVRFCDDFVLVSHETGEHFTADVEHTHLIEVIDYCPDKKEYSYWVKIDPVLRHCGEAFSFWYHDSARHEDDWYGWLHEDELAPICDDQPEKKGAD</sequence>
<evidence type="ECO:0000313" key="1">
    <source>
        <dbReference type="EMBL" id="OJJ18931.1"/>
    </source>
</evidence>
<proteinExistence type="predicted"/>
<gene>
    <name evidence="1" type="ORF">BI308_21900</name>
</gene>
<name>A0A1L9QL58_9CYAN</name>
<accession>A0A1L9QL58</accession>
<protein>
    <submittedName>
        <fullName evidence="1">Uncharacterized protein</fullName>
    </submittedName>
</protein>
<keyword evidence="2" id="KW-1185">Reference proteome</keyword>
<evidence type="ECO:0000313" key="2">
    <source>
        <dbReference type="Proteomes" id="UP000183940"/>
    </source>
</evidence>
<dbReference type="Proteomes" id="UP000183940">
    <property type="component" value="Unassembled WGS sequence"/>
</dbReference>
<reference evidence="1" key="1">
    <citation type="submission" date="2016-10" db="EMBL/GenBank/DDBJ databases">
        <title>CRISPR-Cas defence system in Roseofilum reptotaenium: evidence of a bacteriophage-cyanobacterium arms race in the coral black band disease.</title>
        <authorList>
            <person name="Buerger P."/>
            <person name="Wood-Charlson E.M."/>
            <person name="Weynberg K.D."/>
            <person name="Willis B."/>
            <person name="Van Oppen M.J."/>
        </authorList>
    </citation>
    <scope>NUCLEOTIDE SEQUENCE [LARGE SCALE GENOMIC DNA]</scope>
    <source>
        <strain evidence="1">AO1-A</strain>
    </source>
</reference>
<comment type="caution">
    <text evidence="1">The sequence shown here is derived from an EMBL/GenBank/DDBJ whole genome shotgun (WGS) entry which is preliminary data.</text>
</comment>
<dbReference type="AlphaFoldDB" id="A0A1L9QL58"/>
<dbReference type="EMBL" id="MLAW01000054">
    <property type="protein sequence ID" value="OJJ18931.1"/>
    <property type="molecule type" value="Genomic_DNA"/>
</dbReference>
<organism evidence="1 2">
    <name type="scientific">Roseofilum reptotaenium AO1-A</name>
    <dbReference type="NCBI Taxonomy" id="1925591"/>
    <lineage>
        <taxon>Bacteria</taxon>
        <taxon>Bacillati</taxon>
        <taxon>Cyanobacteriota</taxon>
        <taxon>Cyanophyceae</taxon>
        <taxon>Desertifilales</taxon>
        <taxon>Desertifilaceae</taxon>
        <taxon>Roseofilum</taxon>
    </lineage>
</organism>